<keyword evidence="4" id="KW-1185">Reference proteome</keyword>
<protein>
    <recommendedName>
        <fullName evidence="2">DUF7932 domain-containing protein</fullName>
    </recommendedName>
</protein>
<feature type="compositionally biased region" description="Gly residues" evidence="1">
    <location>
        <begin position="130"/>
        <end position="143"/>
    </location>
</feature>
<evidence type="ECO:0000313" key="4">
    <source>
        <dbReference type="Proteomes" id="UP000717696"/>
    </source>
</evidence>
<feature type="region of interest" description="Disordered" evidence="1">
    <location>
        <begin position="95"/>
        <end position="143"/>
    </location>
</feature>
<dbReference type="EMBL" id="JAGMUU010000015">
    <property type="protein sequence ID" value="KAH7137305.1"/>
    <property type="molecule type" value="Genomic_DNA"/>
</dbReference>
<comment type="caution">
    <text evidence="3">The sequence shown here is derived from an EMBL/GenBank/DDBJ whole genome shotgun (WGS) entry which is preliminary data.</text>
</comment>
<dbReference type="Proteomes" id="UP000717696">
    <property type="component" value="Unassembled WGS sequence"/>
</dbReference>
<proteinExistence type="predicted"/>
<dbReference type="AlphaFoldDB" id="A0A9P9EG90"/>
<feature type="region of interest" description="Disordered" evidence="1">
    <location>
        <begin position="182"/>
        <end position="248"/>
    </location>
</feature>
<organism evidence="3 4">
    <name type="scientific">Dactylonectria estremocensis</name>
    <dbReference type="NCBI Taxonomy" id="1079267"/>
    <lineage>
        <taxon>Eukaryota</taxon>
        <taxon>Fungi</taxon>
        <taxon>Dikarya</taxon>
        <taxon>Ascomycota</taxon>
        <taxon>Pezizomycotina</taxon>
        <taxon>Sordariomycetes</taxon>
        <taxon>Hypocreomycetidae</taxon>
        <taxon>Hypocreales</taxon>
        <taxon>Nectriaceae</taxon>
        <taxon>Dactylonectria</taxon>
    </lineage>
</organism>
<dbReference type="Pfam" id="PF25560">
    <property type="entry name" value="DUF7932"/>
    <property type="match status" value="1"/>
</dbReference>
<feature type="compositionally biased region" description="Polar residues" evidence="1">
    <location>
        <begin position="213"/>
        <end position="224"/>
    </location>
</feature>
<feature type="compositionally biased region" description="Gly residues" evidence="1">
    <location>
        <begin position="189"/>
        <end position="204"/>
    </location>
</feature>
<gene>
    <name evidence="3" type="ORF">B0J13DRAFT_639656</name>
</gene>
<dbReference type="OrthoDB" id="5319158at2759"/>
<sequence length="1064" mass="115155">MDIESLKTKLISTAGQAGHPAVDDPSWEDRDAEANPGRDGLDGRCATSPTRGSPGSDIRVSLFYSPEEPAVVQIQGNGAHSGMAWKASKDEKMLLDAKGGDGGDGGRGEDGQEGGQGCHGDDATKDFGASRGGDGGRGGNGGYGTSGADGAGAGNVFVTVDENDTDLLVSLIIDVQGGAGGIEGRHGEGGQGGQGGQGGPGGSGIKWVDEKGNSQSRPSASNGENGKPGKRPSIHLTRGKSGPDGSVQIKVNRGDLSEVTYTSVYSLQVAGFDIIDENQDGINEPGEHIFVNNIRVKNVGGMPSPSASTVELLIQETSWLAPIATEPVWLPQSILPGQQVEIPGTLRAFIRNRVESPEMDKLEVTEDVRLVAIFNERMQRALPDFCDPSPIIITYPLTFSPPTYLDCVAKGDNVRFKWELHNKSTKSYGINGTLKRAVATKLKDPNRFFDLTSATGDNPDEAIDEIPELEANYVAEIQQEFTVDPNTMEFVDGLLTLDLSLADPITGAIRRIQTYQMQIQISGLYSLSPNPSYLLIVNAKTPNYAIHQIIMLIRSRLRTRLDIFNVSLTGSFVSPVTKESVVKSYVGKSVIIFGNEFPWFGFGQPDDDESDAAQPTTVDPWDLLDPQETGILCKGGTNVLFANVDDMLSLNDWATQGVFPEHEFSSTAESITDKNAAKAVRALRKSALSGEPAKTQAHRFRVKKGILRLRSIKTRANRAAESAAENLNKKLPLRRFVVIPDRSTINEEGGTGTVVIIEGIPKTATLLASQGFYLQTSPPSLTISDFDMFTIVSIFPFSVRARMFWNLVGRADANGLACDALYEGVEGWWNQEDSKVDEKVLEAISLSLQYDIASEIYRFCATRPRFPDPLSNSEKLAQLLLFSEFFTMASIVASGKVTDVKQAQLLTQTLGAVHAMSNSLSGWQSVKESFRYFGNRKGRLTAKLNKTIQSCIAATCSRDVVVAIKEHVEQQSEKVKDIIVGAEETIGHKNFEGVLRHELAKVVDIDETGFHDLTNENPLSIALCGTSLKLHRDQSHVHRQNQENLSNHAKGVLHALVNPVDDDA</sequence>
<accession>A0A9P9EG90</accession>
<reference evidence="3" key="1">
    <citation type="journal article" date="2021" name="Nat. Commun.">
        <title>Genetic determinants of endophytism in the Arabidopsis root mycobiome.</title>
        <authorList>
            <person name="Mesny F."/>
            <person name="Miyauchi S."/>
            <person name="Thiergart T."/>
            <person name="Pickel B."/>
            <person name="Atanasova L."/>
            <person name="Karlsson M."/>
            <person name="Huettel B."/>
            <person name="Barry K.W."/>
            <person name="Haridas S."/>
            <person name="Chen C."/>
            <person name="Bauer D."/>
            <person name="Andreopoulos W."/>
            <person name="Pangilinan J."/>
            <person name="LaButti K."/>
            <person name="Riley R."/>
            <person name="Lipzen A."/>
            <person name="Clum A."/>
            <person name="Drula E."/>
            <person name="Henrissat B."/>
            <person name="Kohler A."/>
            <person name="Grigoriev I.V."/>
            <person name="Martin F.M."/>
            <person name="Hacquard S."/>
        </authorList>
    </citation>
    <scope>NUCLEOTIDE SEQUENCE</scope>
    <source>
        <strain evidence="3">MPI-CAGE-AT-0021</strain>
    </source>
</reference>
<feature type="domain" description="DUF7932" evidence="2">
    <location>
        <begin position="267"/>
        <end position="395"/>
    </location>
</feature>
<evidence type="ECO:0000313" key="3">
    <source>
        <dbReference type="EMBL" id="KAH7137305.1"/>
    </source>
</evidence>
<evidence type="ECO:0000256" key="1">
    <source>
        <dbReference type="SAM" id="MobiDB-lite"/>
    </source>
</evidence>
<feature type="compositionally biased region" description="Basic and acidic residues" evidence="1">
    <location>
        <begin position="95"/>
        <end position="110"/>
    </location>
</feature>
<feature type="region of interest" description="Disordered" evidence="1">
    <location>
        <begin position="1"/>
        <end position="58"/>
    </location>
</feature>
<dbReference type="InterPro" id="IPR057692">
    <property type="entry name" value="DUF7932"/>
</dbReference>
<evidence type="ECO:0000259" key="2">
    <source>
        <dbReference type="Pfam" id="PF25560"/>
    </source>
</evidence>
<name>A0A9P9EG90_9HYPO</name>